<name>A0A261SGA1_9BORD</name>
<dbReference type="PROSITE" id="PS51186">
    <property type="entry name" value="GNAT"/>
    <property type="match status" value="1"/>
</dbReference>
<dbReference type="RefSeq" id="WP_094826770.1">
    <property type="nucleotide sequence ID" value="NZ_NEVL01000003.1"/>
</dbReference>
<dbReference type="CDD" id="cd04301">
    <property type="entry name" value="NAT_SF"/>
    <property type="match status" value="1"/>
</dbReference>
<dbReference type="OrthoDB" id="9789605at2"/>
<proteinExistence type="predicted"/>
<evidence type="ECO:0000259" key="3">
    <source>
        <dbReference type="PROSITE" id="PS51186"/>
    </source>
</evidence>
<keyword evidence="1 4" id="KW-0808">Transferase</keyword>
<feature type="domain" description="N-acetyltransferase" evidence="3">
    <location>
        <begin position="2"/>
        <end position="150"/>
    </location>
</feature>
<protein>
    <submittedName>
        <fullName evidence="4">GNAT family N-acetyltransferase</fullName>
    </submittedName>
</protein>
<gene>
    <name evidence="4" type="ORF">CEG14_13035</name>
</gene>
<dbReference type="InterPro" id="IPR016181">
    <property type="entry name" value="Acyl_CoA_acyltransferase"/>
</dbReference>
<keyword evidence="2" id="KW-0012">Acyltransferase</keyword>
<reference evidence="4 5" key="1">
    <citation type="submission" date="2017-05" db="EMBL/GenBank/DDBJ databases">
        <title>Complete and WGS of Bordetella genogroups.</title>
        <authorList>
            <person name="Spilker T."/>
            <person name="LiPuma J."/>
        </authorList>
    </citation>
    <scope>NUCLEOTIDE SEQUENCE [LARGE SCALE GENOMIC DNA]</scope>
    <source>
        <strain evidence="4 5">AU17610</strain>
    </source>
</reference>
<evidence type="ECO:0000313" key="4">
    <source>
        <dbReference type="EMBL" id="OZI35962.1"/>
    </source>
</evidence>
<evidence type="ECO:0000256" key="1">
    <source>
        <dbReference type="ARBA" id="ARBA00022679"/>
    </source>
</evidence>
<dbReference type="PANTHER" id="PTHR43800:SF1">
    <property type="entry name" value="PEPTIDYL-LYSINE N-ACETYLTRANSFERASE YJAB"/>
    <property type="match status" value="1"/>
</dbReference>
<sequence length="150" mass="16316">MIVISPWNAGPDAAPPAESLTQLWLSATLTTHDFLDSAMIAALYPQVRDLYLPAVEVWLAHDARGRLLGFSGLRESKVEMLFVAPAAHGQGVGTALLDHARARLGSLTLDVNEQNPRAHGFYLHYGFVETGRSPLDAAGRPFPLVHLRLP</sequence>
<dbReference type="Gene3D" id="3.40.630.30">
    <property type="match status" value="1"/>
</dbReference>
<evidence type="ECO:0000313" key="5">
    <source>
        <dbReference type="Proteomes" id="UP000217005"/>
    </source>
</evidence>
<dbReference type="Proteomes" id="UP000217005">
    <property type="component" value="Unassembled WGS sequence"/>
</dbReference>
<comment type="caution">
    <text evidence="4">The sequence shown here is derived from an EMBL/GenBank/DDBJ whole genome shotgun (WGS) entry which is preliminary data.</text>
</comment>
<accession>A0A261SGA1</accession>
<dbReference type="PANTHER" id="PTHR43800">
    <property type="entry name" value="PEPTIDYL-LYSINE N-ACETYLTRANSFERASE YJAB"/>
    <property type="match status" value="1"/>
</dbReference>
<dbReference type="Pfam" id="PF13508">
    <property type="entry name" value="Acetyltransf_7"/>
    <property type="match status" value="1"/>
</dbReference>
<dbReference type="SUPFAM" id="SSF55729">
    <property type="entry name" value="Acyl-CoA N-acyltransferases (Nat)"/>
    <property type="match status" value="1"/>
</dbReference>
<evidence type="ECO:0000256" key="2">
    <source>
        <dbReference type="ARBA" id="ARBA00023315"/>
    </source>
</evidence>
<dbReference type="AlphaFoldDB" id="A0A261SGA1"/>
<dbReference type="GO" id="GO:0016747">
    <property type="term" value="F:acyltransferase activity, transferring groups other than amino-acyl groups"/>
    <property type="evidence" value="ECO:0007669"/>
    <property type="project" value="InterPro"/>
</dbReference>
<dbReference type="InterPro" id="IPR000182">
    <property type="entry name" value="GNAT_dom"/>
</dbReference>
<organism evidence="4 5">
    <name type="scientific">Bordetella genomosp. 1</name>
    <dbReference type="NCBI Taxonomy" id="1395607"/>
    <lineage>
        <taxon>Bacteria</taxon>
        <taxon>Pseudomonadati</taxon>
        <taxon>Pseudomonadota</taxon>
        <taxon>Betaproteobacteria</taxon>
        <taxon>Burkholderiales</taxon>
        <taxon>Alcaligenaceae</taxon>
        <taxon>Bordetella</taxon>
    </lineage>
</organism>
<dbReference type="EMBL" id="NEVL01000003">
    <property type="protein sequence ID" value="OZI35962.1"/>
    <property type="molecule type" value="Genomic_DNA"/>
</dbReference>